<name>A0A1H8CLX6_9PROT</name>
<dbReference type="RefSeq" id="WP_090628755.1">
    <property type="nucleotide sequence ID" value="NZ_FOCP01000005.1"/>
</dbReference>
<dbReference type="InterPro" id="IPR050961">
    <property type="entry name" value="BolA/IbaG_stress_morph_reg"/>
</dbReference>
<dbReference type="InterPro" id="IPR036065">
    <property type="entry name" value="BolA-like_sf"/>
</dbReference>
<dbReference type="PIRSF" id="PIRSF003113">
    <property type="entry name" value="BolA"/>
    <property type="match status" value="1"/>
</dbReference>
<dbReference type="STRING" id="917.SAMN05216326_11059"/>
<evidence type="ECO:0000313" key="3">
    <source>
        <dbReference type="EMBL" id="SEM95986.1"/>
    </source>
</evidence>
<dbReference type="EMBL" id="FOCP01000005">
    <property type="protein sequence ID" value="SEM95986.1"/>
    <property type="molecule type" value="Genomic_DNA"/>
</dbReference>
<comment type="similarity">
    <text evidence="1 2">Belongs to the BolA/IbaG family.</text>
</comment>
<dbReference type="InterPro" id="IPR002634">
    <property type="entry name" value="BolA"/>
</dbReference>
<dbReference type="Proteomes" id="UP000199459">
    <property type="component" value="Unassembled WGS sequence"/>
</dbReference>
<evidence type="ECO:0000256" key="1">
    <source>
        <dbReference type="ARBA" id="ARBA00005578"/>
    </source>
</evidence>
<evidence type="ECO:0000313" key="4">
    <source>
        <dbReference type="Proteomes" id="UP000199459"/>
    </source>
</evidence>
<proteinExistence type="inferred from homology"/>
<dbReference type="AlphaFoldDB" id="A0A1H8CLX6"/>
<protein>
    <submittedName>
        <fullName evidence="3">Transcriptional regulator, BolA protein family</fullName>
    </submittedName>
</protein>
<evidence type="ECO:0000256" key="2">
    <source>
        <dbReference type="RuleBase" id="RU003860"/>
    </source>
</evidence>
<dbReference type="SUPFAM" id="SSF82657">
    <property type="entry name" value="BolA-like"/>
    <property type="match status" value="1"/>
</dbReference>
<reference evidence="3 4" key="1">
    <citation type="submission" date="2016-10" db="EMBL/GenBank/DDBJ databases">
        <authorList>
            <person name="de Groot N.N."/>
        </authorList>
    </citation>
    <scope>NUCLEOTIDE SEQUENCE [LARGE SCALE GENOMIC DNA]</scope>
    <source>
        <strain evidence="3 4">Nm22</strain>
    </source>
</reference>
<dbReference type="Gene3D" id="3.30.300.90">
    <property type="entry name" value="BolA-like"/>
    <property type="match status" value="1"/>
</dbReference>
<dbReference type="Pfam" id="PF01722">
    <property type="entry name" value="BolA"/>
    <property type="match status" value="1"/>
</dbReference>
<accession>A0A1H8CLX6</accession>
<sequence>MITAENIKNHIETSLPCELVRVEGDDGHHFQAVIVSAEFIGKRTIQQHQLVYQALGDKMKQEIHALSMKTFTPEQWAELT</sequence>
<gene>
    <name evidence="3" type="ORF">SAMN05216325_10532</name>
</gene>
<dbReference type="PANTHER" id="PTHR46229:SF2">
    <property type="entry name" value="BOLA-LIKE PROTEIN 1"/>
    <property type="match status" value="1"/>
</dbReference>
<dbReference type="PANTHER" id="PTHR46229">
    <property type="entry name" value="BOLA TRANSCRIPTION REGULATOR"/>
    <property type="match status" value="1"/>
</dbReference>
<organism evidence="3 4">
    <name type="scientific">Nitrosomonas marina</name>
    <dbReference type="NCBI Taxonomy" id="917"/>
    <lineage>
        <taxon>Bacteria</taxon>
        <taxon>Pseudomonadati</taxon>
        <taxon>Pseudomonadota</taxon>
        <taxon>Betaproteobacteria</taxon>
        <taxon>Nitrosomonadales</taxon>
        <taxon>Nitrosomonadaceae</taxon>
        <taxon>Nitrosomonas</taxon>
    </lineage>
</organism>
<dbReference type="OrthoDB" id="9801469at2"/>